<dbReference type="AlphaFoldDB" id="A0A1M6S743"/>
<name>A0A1M6S743_9FLAO</name>
<protein>
    <recommendedName>
        <fullName evidence="4">Transmembrane protein</fullName>
    </recommendedName>
</protein>
<dbReference type="EMBL" id="FRAM01000002">
    <property type="protein sequence ID" value="SHK40624.1"/>
    <property type="molecule type" value="Genomic_DNA"/>
</dbReference>
<sequence length="74" mass="8806">MRLIDYRRIDYRFIIPYGFILLINYQLSIINYQLSIINYQLSIINYQLSIINYQLYFIKCSSPGPAGTNSCEKQ</sequence>
<reference evidence="3" key="1">
    <citation type="submission" date="2016-11" db="EMBL/GenBank/DDBJ databases">
        <authorList>
            <person name="Varghese N."/>
            <person name="Submissions S."/>
        </authorList>
    </citation>
    <scope>NUCLEOTIDE SEQUENCE [LARGE SCALE GENOMIC DNA]</scope>
    <source>
        <strain evidence="3">DSM 18016</strain>
    </source>
</reference>
<evidence type="ECO:0008006" key="4">
    <source>
        <dbReference type="Google" id="ProtNLM"/>
    </source>
</evidence>
<dbReference type="Proteomes" id="UP000184498">
    <property type="component" value="Unassembled WGS sequence"/>
</dbReference>
<accession>A0A1M6S743</accession>
<organism evidence="2 3">
    <name type="scientific">Epilithonimonas mollis</name>
    <dbReference type="NCBI Taxonomy" id="216903"/>
    <lineage>
        <taxon>Bacteria</taxon>
        <taxon>Pseudomonadati</taxon>
        <taxon>Bacteroidota</taxon>
        <taxon>Flavobacteriia</taxon>
        <taxon>Flavobacteriales</taxon>
        <taxon>Weeksellaceae</taxon>
        <taxon>Chryseobacterium group</taxon>
        <taxon>Epilithonimonas</taxon>
    </lineage>
</organism>
<keyword evidence="1" id="KW-0472">Membrane</keyword>
<evidence type="ECO:0000313" key="2">
    <source>
        <dbReference type="EMBL" id="SHK40624.1"/>
    </source>
</evidence>
<evidence type="ECO:0000256" key="1">
    <source>
        <dbReference type="SAM" id="Phobius"/>
    </source>
</evidence>
<keyword evidence="1" id="KW-1133">Transmembrane helix</keyword>
<feature type="transmembrane region" description="Helical" evidence="1">
    <location>
        <begin position="12"/>
        <end position="34"/>
    </location>
</feature>
<keyword evidence="1" id="KW-0812">Transmembrane</keyword>
<keyword evidence="3" id="KW-1185">Reference proteome</keyword>
<gene>
    <name evidence="2" type="ORF">SAMN05444371_2293</name>
</gene>
<proteinExistence type="predicted"/>
<evidence type="ECO:0000313" key="3">
    <source>
        <dbReference type="Proteomes" id="UP000184498"/>
    </source>
</evidence>